<organism evidence="4 5">
    <name type="scientific">Paraoerskovia marina</name>
    <dbReference type="NCBI Taxonomy" id="545619"/>
    <lineage>
        <taxon>Bacteria</taxon>
        <taxon>Bacillati</taxon>
        <taxon>Actinomycetota</taxon>
        <taxon>Actinomycetes</taxon>
        <taxon>Micrococcales</taxon>
        <taxon>Cellulomonadaceae</taxon>
        <taxon>Paraoerskovia</taxon>
    </lineage>
</organism>
<keyword evidence="2" id="KW-0732">Signal</keyword>
<keyword evidence="1" id="KW-1133">Transmembrane helix</keyword>
<proteinExistence type="predicted"/>
<dbReference type="EMBL" id="LT629776">
    <property type="protein sequence ID" value="SDR96762.1"/>
    <property type="molecule type" value="Genomic_DNA"/>
</dbReference>
<dbReference type="Proteomes" id="UP000185663">
    <property type="component" value="Chromosome I"/>
</dbReference>
<feature type="chain" id="PRO_5009255420" description="DUF7927 domain-containing protein" evidence="2">
    <location>
        <begin position="28"/>
        <end position="520"/>
    </location>
</feature>
<feature type="transmembrane region" description="Helical" evidence="1">
    <location>
        <begin position="492"/>
        <end position="515"/>
    </location>
</feature>
<evidence type="ECO:0000256" key="1">
    <source>
        <dbReference type="SAM" id="Phobius"/>
    </source>
</evidence>
<dbReference type="Gene3D" id="2.60.40.3440">
    <property type="match status" value="1"/>
</dbReference>
<dbReference type="InterPro" id="IPR057687">
    <property type="entry name" value="DUF7927"/>
</dbReference>
<evidence type="ECO:0000259" key="3">
    <source>
        <dbReference type="Pfam" id="PF25549"/>
    </source>
</evidence>
<name>A0A1H1NCS6_9CELL</name>
<accession>A0A1H1NCS6</accession>
<evidence type="ECO:0000256" key="2">
    <source>
        <dbReference type="SAM" id="SignalP"/>
    </source>
</evidence>
<feature type="domain" description="DUF7927" evidence="3">
    <location>
        <begin position="45"/>
        <end position="151"/>
    </location>
</feature>
<dbReference type="Pfam" id="PF17963">
    <property type="entry name" value="Big_9"/>
    <property type="match status" value="1"/>
</dbReference>
<dbReference type="STRING" id="545619.SAMN04489860_0497"/>
<sequence>MSRHTPAVAAVAVLVGGALVIPTAATAAQPSHALRTAVETSDADLVMTKVSDADGDIAPGQVVTYEVSLTNTRDEPYTADDPATFSDDLSGVLDDATWDDVVGGPGTAEVSGDELEWAGPIGAGETVTVTYQVTVGPEGTGDGALTNVVTGPLDSNCSAEGRADELIHFYDVASAGGELTVGAQTIRFSTGLVSNRGSVYPDSGTQWPSGDEGLTTFGAQPRGAFDRNGRQFSRFAYASAEFDPAIVAGAEFGMGDLDGTAGDPGNREMGLVVGLSDGSQVDSSRGTSGNHVIAQQIVGGVTVDGDPLGTQTSGFSANGNVNDFDNSNATVNGRAMTDFGGASVDRLDFMLAIGNDVGTDGNPQRSYTIDPGWPAVYDDAACETTSPIVVPDVPVCVPEDLVARDDEAATAEGEPTDVVVTENDTTADAETVVELGDAPANGTISLGEDGMVTYTPDAGFAGEDSFTYTLTVGDCTSDVATVTVVVARPIPVATAGVGAATVAFLALAGLGTAALRRRTV</sequence>
<feature type="signal peptide" evidence="2">
    <location>
        <begin position="1"/>
        <end position="27"/>
    </location>
</feature>
<evidence type="ECO:0000313" key="4">
    <source>
        <dbReference type="EMBL" id="SDR96762.1"/>
    </source>
</evidence>
<protein>
    <recommendedName>
        <fullName evidence="3">DUF7927 domain-containing protein</fullName>
    </recommendedName>
</protein>
<dbReference type="eggNOG" id="COG1361">
    <property type="taxonomic scope" value="Bacteria"/>
</dbReference>
<dbReference type="OrthoDB" id="134475at2"/>
<keyword evidence="1" id="KW-0472">Membrane</keyword>
<dbReference type="RefSeq" id="WP_083371455.1">
    <property type="nucleotide sequence ID" value="NZ_LT629776.1"/>
</dbReference>
<keyword evidence="1" id="KW-0812">Transmembrane</keyword>
<reference evidence="5" key="1">
    <citation type="submission" date="2016-10" db="EMBL/GenBank/DDBJ databases">
        <authorList>
            <person name="Varghese N."/>
            <person name="Submissions S."/>
        </authorList>
    </citation>
    <scope>NUCLEOTIDE SEQUENCE [LARGE SCALE GENOMIC DNA]</scope>
    <source>
        <strain evidence="5">DSM 22126</strain>
    </source>
</reference>
<dbReference type="AlphaFoldDB" id="A0A1H1NCS6"/>
<dbReference type="Pfam" id="PF25549">
    <property type="entry name" value="DUF7927"/>
    <property type="match status" value="1"/>
</dbReference>
<keyword evidence="5" id="KW-1185">Reference proteome</keyword>
<evidence type="ECO:0000313" key="5">
    <source>
        <dbReference type="Proteomes" id="UP000185663"/>
    </source>
</evidence>
<dbReference type="eggNOG" id="COG2304">
    <property type="taxonomic scope" value="Bacteria"/>
</dbReference>
<gene>
    <name evidence="4" type="ORF">SAMN04489860_0497</name>
</gene>